<keyword evidence="8" id="KW-1185">Reference proteome</keyword>
<dbReference type="OrthoDB" id="1111399at2"/>
<evidence type="ECO:0000313" key="8">
    <source>
        <dbReference type="Proteomes" id="UP000064893"/>
    </source>
</evidence>
<feature type="active site" evidence="5">
    <location>
        <position position="383"/>
    </location>
</feature>
<dbReference type="PROSITE" id="PS00139">
    <property type="entry name" value="THIOL_PROTEASE_CYS"/>
    <property type="match status" value="1"/>
</dbReference>
<dbReference type="CDD" id="cd00585">
    <property type="entry name" value="Peptidase_C1B"/>
    <property type="match status" value="1"/>
</dbReference>
<comment type="similarity">
    <text evidence="4">Belongs to the peptidase C1 family.</text>
</comment>
<dbReference type="GO" id="GO:0043418">
    <property type="term" value="P:homocysteine catabolic process"/>
    <property type="evidence" value="ECO:0007669"/>
    <property type="project" value="TreeGrafter"/>
</dbReference>
<dbReference type="InterPro" id="IPR004134">
    <property type="entry name" value="Peptidase_C1B"/>
</dbReference>
<feature type="active site" evidence="5">
    <location>
        <position position="90"/>
    </location>
</feature>
<dbReference type="Proteomes" id="UP000064893">
    <property type="component" value="Chromosome"/>
</dbReference>
<name>A0A0S2HYE1_9BACT</name>
<keyword evidence="1 4" id="KW-0645">Protease</keyword>
<dbReference type="PIRSF" id="PIRSF005700">
    <property type="entry name" value="PepC"/>
    <property type="match status" value="1"/>
</dbReference>
<evidence type="ECO:0000313" key="7">
    <source>
        <dbReference type="EMBL" id="ALO15087.1"/>
    </source>
</evidence>
<sequence precursor="true">MRKSSVLVIILLSSFSFAIAQKGSISLEMIEDMHKSFNADKENIMRMNAISNNSIKEIALSRKNLSGVEHHFKYKVDVTGITDQQKSGRCWLFTSLNVIRPKVIDKYDLSDFEFSQNHLFFWDQFEKANLFLENIIAHADEDIDSRYNQWLLKSPVGDGGVWNSFTNLVTKYGLVPLSIMPETHNSKNTGYMRRMLRRKVREFALELRAMQNEGAKPKALAKRKIEMMGVVYKMLALNLGEPPQKFDYRFVSKDGELGETKSYTPQEFAKTILPETNYDDYVMLMNDPTRPYHKLYEIDNDRNVMEGKNWKYINLPNKALKQYAIESIKGNDAMYASCDVGKQLNNDIGLLDPDNYDFESAYGIEFNMDKKARILSRESGSSHGMALIAVDVDKAEAPVKWQFENSWGSNSGHKGYLSFTDSWFDEYMFRVVVHKKYLPVEVLKILDQKPTMLPPWDPMFKTDE</sequence>
<keyword evidence="6" id="KW-0732">Signal</keyword>
<evidence type="ECO:0000256" key="4">
    <source>
        <dbReference type="PIRNR" id="PIRNR005700"/>
    </source>
</evidence>
<protein>
    <recommendedName>
        <fullName evidence="4">Aminopeptidase</fullName>
    </recommendedName>
</protein>
<dbReference type="KEGG" id="blq:L21SP5_01437"/>
<dbReference type="SUPFAM" id="SSF54001">
    <property type="entry name" value="Cysteine proteinases"/>
    <property type="match status" value="1"/>
</dbReference>
<dbReference type="AlphaFoldDB" id="A0A0S2HYE1"/>
<feature type="active site" evidence="5">
    <location>
        <position position="405"/>
    </location>
</feature>
<dbReference type="GO" id="GO:0005737">
    <property type="term" value="C:cytoplasm"/>
    <property type="evidence" value="ECO:0007669"/>
    <property type="project" value="TreeGrafter"/>
</dbReference>
<dbReference type="STRING" id="1307839.L21SP5_01437"/>
<organism evidence="7 8">
    <name type="scientific">Salinivirga cyanobacteriivorans</name>
    <dbReference type="NCBI Taxonomy" id="1307839"/>
    <lineage>
        <taxon>Bacteria</taxon>
        <taxon>Pseudomonadati</taxon>
        <taxon>Bacteroidota</taxon>
        <taxon>Bacteroidia</taxon>
        <taxon>Bacteroidales</taxon>
        <taxon>Salinivirgaceae</taxon>
        <taxon>Salinivirga</taxon>
    </lineage>
</organism>
<dbReference type="InterPro" id="IPR038765">
    <property type="entry name" value="Papain-like_cys_pep_sf"/>
</dbReference>
<evidence type="ECO:0000256" key="3">
    <source>
        <dbReference type="ARBA" id="ARBA00022807"/>
    </source>
</evidence>
<dbReference type="InterPro" id="IPR000169">
    <property type="entry name" value="Pept_cys_AS"/>
</dbReference>
<gene>
    <name evidence="7" type="primary">pepC_1</name>
    <name evidence="7" type="ORF">L21SP5_01437</name>
</gene>
<dbReference type="GO" id="GO:0009636">
    <property type="term" value="P:response to toxic substance"/>
    <property type="evidence" value="ECO:0007669"/>
    <property type="project" value="TreeGrafter"/>
</dbReference>
<proteinExistence type="inferred from homology"/>
<evidence type="ECO:0000256" key="2">
    <source>
        <dbReference type="ARBA" id="ARBA00022801"/>
    </source>
</evidence>
<feature type="signal peptide" evidence="6">
    <location>
        <begin position="1"/>
        <end position="20"/>
    </location>
</feature>
<dbReference type="Pfam" id="PF03051">
    <property type="entry name" value="Peptidase_C1_2"/>
    <property type="match status" value="1"/>
</dbReference>
<accession>A0A0S2HYE1</accession>
<keyword evidence="4 7" id="KW-0031">Aminopeptidase</keyword>
<dbReference type="RefSeq" id="WP_057952577.1">
    <property type="nucleotide sequence ID" value="NZ_CP013118.1"/>
</dbReference>
<evidence type="ECO:0000256" key="6">
    <source>
        <dbReference type="SAM" id="SignalP"/>
    </source>
</evidence>
<keyword evidence="2 4" id="KW-0378">Hydrolase</keyword>
<dbReference type="GO" id="GO:0070005">
    <property type="term" value="F:cysteine-type aminopeptidase activity"/>
    <property type="evidence" value="ECO:0007669"/>
    <property type="project" value="InterPro"/>
</dbReference>
<dbReference type="PANTHER" id="PTHR10363:SF2">
    <property type="entry name" value="BLEOMYCIN HYDROLASE"/>
    <property type="match status" value="1"/>
</dbReference>
<feature type="chain" id="PRO_5006599435" description="Aminopeptidase" evidence="6">
    <location>
        <begin position="21"/>
        <end position="464"/>
    </location>
</feature>
<dbReference type="PATRIC" id="fig|1307839.3.peg.1534"/>
<dbReference type="GO" id="GO:0006508">
    <property type="term" value="P:proteolysis"/>
    <property type="evidence" value="ECO:0007669"/>
    <property type="project" value="UniProtKB-KW"/>
</dbReference>
<dbReference type="PANTHER" id="PTHR10363">
    <property type="entry name" value="BLEOMYCIN HYDROLASE"/>
    <property type="match status" value="1"/>
</dbReference>
<dbReference type="Gene3D" id="3.90.70.10">
    <property type="entry name" value="Cysteine proteinases"/>
    <property type="match status" value="1"/>
</dbReference>
<dbReference type="EMBL" id="CP013118">
    <property type="protein sequence ID" value="ALO15087.1"/>
    <property type="molecule type" value="Genomic_DNA"/>
</dbReference>
<evidence type="ECO:0000256" key="5">
    <source>
        <dbReference type="PIRSR" id="PIRSR005700-1"/>
    </source>
</evidence>
<keyword evidence="3 4" id="KW-0788">Thiol protease</keyword>
<evidence type="ECO:0000256" key="1">
    <source>
        <dbReference type="ARBA" id="ARBA00022670"/>
    </source>
</evidence>
<reference evidence="7 8" key="1">
    <citation type="submission" date="2015-11" db="EMBL/GenBank/DDBJ databases">
        <title>Description and complete genome sequence of a novel strain predominating in hypersaline microbial mats and representing a new family of the Bacteriodetes phylum.</title>
        <authorList>
            <person name="Spring S."/>
            <person name="Bunk B."/>
            <person name="Sproer C."/>
            <person name="Klenk H.-P."/>
        </authorList>
    </citation>
    <scope>NUCLEOTIDE SEQUENCE [LARGE SCALE GENOMIC DNA]</scope>
    <source>
        <strain evidence="7 8">L21-Spi-D4</strain>
    </source>
</reference>